<proteinExistence type="inferred from homology"/>
<dbReference type="SUPFAM" id="SSF81606">
    <property type="entry name" value="PP2C-like"/>
    <property type="match status" value="1"/>
</dbReference>
<reference evidence="15 16" key="1">
    <citation type="submission" date="2016-09" db="EMBL/GenBank/DDBJ databases">
        <title>The draft genome of Dichanthelium oligosanthes: A C3 panicoid grass species.</title>
        <authorList>
            <person name="Studer A.J."/>
            <person name="Schnable J.C."/>
            <person name="Brutnell T.P."/>
        </authorList>
    </citation>
    <scope>NUCLEOTIDE SEQUENCE [LARGE SCALE GENOMIC DNA]</scope>
    <source>
        <strain evidence="16">cv. Kellogg 1175</strain>
        <tissue evidence="15">Leaf</tissue>
    </source>
</reference>
<keyword evidence="6 12" id="KW-0378">Hydrolase</keyword>
<evidence type="ECO:0000256" key="3">
    <source>
        <dbReference type="ARBA" id="ARBA00006702"/>
    </source>
</evidence>
<evidence type="ECO:0000256" key="13">
    <source>
        <dbReference type="SAM" id="SignalP"/>
    </source>
</evidence>
<keyword evidence="13" id="KW-0732">Signal</keyword>
<comment type="cofactor">
    <cofactor evidence="2">
        <name>Mg(2+)</name>
        <dbReference type="ChEBI" id="CHEBI:18420"/>
    </cofactor>
</comment>
<keyword evidence="8 12" id="KW-0904">Protein phosphatase</keyword>
<evidence type="ECO:0000256" key="12">
    <source>
        <dbReference type="RuleBase" id="RU003465"/>
    </source>
</evidence>
<dbReference type="SMART" id="SM00332">
    <property type="entry name" value="PP2Cc"/>
    <property type="match status" value="1"/>
</dbReference>
<keyword evidence="16" id="KW-1185">Reference proteome</keyword>
<evidence type="ECO:0000256" key="6">
    <source>
        <dbReference type="ARBA" id="ARBA00022801"/>
    </source>
</evidence>
<evidence type="ECO:0000256" key="9">
    <source>
        <dbReference type="ARBA" id="ARBA00023211"/>
    </source>
</evidence>
<dbReference type="EC" id="3.1.3.16" evidence="4"/>
<evidence type="ECO:0000313" key="15">
    <source>
        <dbReference type="EMBL" id="OEL32295.1"/>
    </source>
</evidence>
<organism evidence="15 16">
    <name type="scientific">Dichanthelium oligosanthes</name>
    <dbReference type="NCBI Taxonomy" id="888268"/>
    <lineage>
        <taxon>Eukaryota</taxon>
        <taxon>Viridiplantae</taxon>
        <taxon>Streptophyta</taxon>
        <taxon>Embryophyta</taxon>
        <taxon>Tracheophyta</taxon>
        <taxon>Spermatophyta</taxon>
        <taxon>Magnoliopsida</taxon>
        <taxon>Liliopsida</taxon>
        <taxon>Poales</taxon>
        <taxon>Poaceae</taxon>
        <taxon>PACMAD clade</taxon>
        <taxon>Panicoideae</taxon>
        <taxon>Panicodae</taxon>
        <taxon>Paniceae</taxon>
        <taxon>Dichantheliinae</taxon>
        <taxon>Dichanthelium</taxon>
    </lineage>
</organism>
<dbReference type="STRING" id="888268.A0A1E5W4P1"/>
<keyword evidence="5" id="KW-0479">Metal-binding</keyword>
<dbReference type="Pfam" id="PF00481">
    <property type="entry name" value="PP2C"/>
    <property type="match status" value="2"/>
</dbReference>
<name>A0A1E5W4P1_9POAL</name>
<dbReference type="EMBL" id="LWDX02021597">
    <property type="protein sequence ID" value="OEL32295.1"/>
    <property type="molecule type" value="Genomic_DNA"/>
</dbReference>
<comment type="caution">
    <text evidence="15">The sequence shown here is derived from an EMBL/GenBank/DDBJ whole genome shotgun (WGS) entry which is preliminary data.</text>
</comment>
<evidence type="ECO:0000256" key="2">
    <source>
        <dbReference type="ARBA" id="ARBA00001946"/>
    </source>
</evidence>
<evidence type="ECO:0000313" key="16">
    <source>
        <dbReference type="Proteomes" id="UP000095767"/>
    </source>
</evidence>
<evidence type="ECO:0000259" key="14">
    <source>
        <dbReference type="PROSITE" id="PS51746"/>
    </source>
</evidence>
<evidence type="ECO:0000256" key="1">
    <source>
        <dbReference type="ARBA" id="ARBA00001936"/>
    </source>
</evidence>
<dbReference type="PROSITE" id="PS51746">
    <property type="entry name" value="PPM_2"/>
    <property type="match status" value="1"/>
</dbReference>
<protein>
    <recommendedName>
        <fullName evidence="4">protein-serine/threonine phosphatase</fullName>
        <ecNumber evidence="4">3.1.3.16</ecNumber>
    </recommendedName>
</protein>
<dbReference type="GO" id="GO:0046872">
    <property type="term" value="F:metal ion binding"/>
    <property type="evidence" value="ECO:0007669"/>
    <property type="project" value="UniProtKB-KW"/>
</dbReference>
<sequence>MLPPPRGLQLLLQLPAAAAAPMWPVAFGSLSMQGRMNRMEDAVSLRSAFCTWLDGSPMHLFAVFDGHGGSHVSALCRNRMHKFLAEELKRERASFLVRREHAIGGGGGGAWMEQTEEELAWRAALVRAFRRIHMQTALLCACGRMGRPRCRFPRSIFSGMMGSTAVVAVLVRGHLVVANCGDSRAVLCRGDGGAPPIPLSDDHKIRVGFDILLI</sequence>
<dbReference type="Proteomes" id="UP000095767">
    <property type="component" value="Unassembled WGS sequence"/>
</dbReference>
<evidence type="ECO:0000256" key="10">
    <source>
        <dbReference type="ARBA" id="ARBA00047761"/>
    </source>
</evidence>
<dbReference type="AlphaFoldDB" id="A0A1E5W4P1"/>
<feature type="domain" description="PPM-type phosphatase" evidence="14">
    <location>
        <begin position="26"/>
        <end position="214"/>
    </location>
</feature>
<feature type="chain" id="PRO_5009188803" description="protein-serine/threonine phosphatase" evidence="13">
    <location>
        <begin position="20"/>
        <end position="214"/>
    </location>
</feature>
<gene>
    <name evidence="15" type="ORF">BAE44_0006687</name>
</gene>
<comment type="catalytic activity">
    <reaction evidence="11">
        <text>O-phospho-L-threonyl-[protein] + H2O = L-threonyl-[protein] + phosphate</text>
        <dbReference type="Rhea" id="RHEA:47004"/>
        <dbReference type="Rhea" id="RHEA-COMP:11060"/>
        <dbReference type="Rhea" id="RHEA-COMP:11605"/>
        <dbReference type="ChEBI" id="CHEBI:15377"/>
        <dbReference type="ChEBI" id="CHEBI:30013"/>
        <dbReference type="ChEBI" id="CHEBI:43474"/>
        <dbReference type="ChEBI" id="CHEBI:61977"/>
        <dbReference type="EC" id="3.1.3.16"/>
    </reaction>
</comment>
<dbReference type="PROSITE" id="PS01032">
    <property type="entry name" value="PPM_1"/>
    <property type="match status" value="1"/>
</dbReference>
<feature type="signal peptide" evidence="13">
    <location>
        <begin position="1"/>
        <end position="19"/>
    </location>
</feature>
<dbReference type="CDD" id="cd00143">
    <property type="entry name" value="PP2Cc"/>
    <property type="match status" value="1"/>
</dbReference>
<accession>A0A1E5W4P1</accession>
<evidence type="ECO:0000256" key="5">
    <source>
        <dbReference type="ARBA" id="ARBA00022723"/>
    </source>
</evidence>
<keyword evidence="9" id="KW-0464">Manganese</keyword>
<evidence type="ECO:0000256" key="11">
    <source>
        <dbReference type="ARBA" id="ARBA00048336"/>
    </source>
</evidence>
<evidence type="ECO:0000256" key="8">
    <source>
        <dbReference type="ARBA" id="ARBA00022912"/>
    </source>
</evidence>
<dbReference type="InterPro" id="IPR001932">
    <property type="entry name" value="PPM-type_phosphatase-like_dom"/>
</dbReference>
<comment type="catalytic activity">
    <reaction evidence="10">
        <text>O-phospho-L-seryl-[protein] + H2O = L-seryl-[protein] + phosphate</text>
        <dbReference type="Rhea" id="RHEA:20629"/>
        <dbReference type="Rhea" id="RHEA-COMP:9863"/>
        <dbReference type="Rhea" id="RHEA-COMP:11604"/>
        <dbReference type="ChEBI" id="CHEBI:15377"/>
        <dbReference type="ChEBI" id="CHEBI:29999"/>
        <dbReference type="ChEBI" id="CHEBI:43474"/>
        <dbReference type="ChEBI" id="CHEBI:83421"/>
        <dbReference type="EC" id="3.1.3.16"/>
    </reaction>
</comment>
<dbReference type="InterPro" id="IPR000222">
    <property type="entry name" value="PP2C_BS"/>
</dbReference>
<keyword evidence="7" id="KW-0460">Magnesium</keyword>
<dbReference type="OrthoDB" id="10264738at2759"/>
<dbReference type="PANTHER" id="PTHR47992">
    <property type="entry name" value="PROTEIN PHOSPHATASE"/>
    <property type="match status" value="1"/>
</dbReference>
<comment type="similarity">
    <text evidence="3 12">Belongs to the PP2C family.</text>
</comment>
<comment type="cofactor">
    <cofactor evidence="1">
        <name>Mn(2+)</name>
        <dbReference type="ChEBI" id="CHEBI:29035"/>
    </cofactor>
</comment>
<dbReference type="GO" id="GO:0004722">
    <property type="term" value="F:protein serine/threonine phosphatase activity"/>
    <property type="evidence" value="ECO:0007669"/>
    <property type="project" value="UniProtKB-EC"/>
</dbReference>
<dbReference type="InterPro" id="IPR015655">
    <property type="entry name" value="PP2C"/>
</dbReference>
<evidence type="ECO:0000256" key="7">
    <source>
        <dbReference type="ARBA" id="ARBA00022842"/>
    </source>
</evidence>
<evidence type="ECO:0000256" key="4">
    <source>
        <dbReference type="ARBA" id="ARBA00013081"/>
    </source>
</evidence>
<dbReference type="InterPro" id="IPR036457">
    <property type="entry name" value="PPM-type-like_dom_sf"/>
</dbReference>
<dbReference type="Gene3D" id="3.60.40.10">
    <property type="entry name" value="PPM-type phosphatase domain"/>
    <property type="match status" value="1"/>
</dbReference>